<dbReference type="Gene3D" id="2.60.120.10">
    <property type="entry name" value="Jelly Rolls"/>
    <property type="match status" value="2"/>
</dbReference>
<evidence type="ECO:0000256" key="1">
    <source>
        <dbReference type="ARBA" id="ARBA00008416"/>
    </source>
</evidence>
<dbReference type="InterPro" id="IPR012093">
    <property type="entry name" value="Pirin"/>
</dbReference>
<dbReference type="PANTHER" id="PTHR13903:SF8">
    <property type="entry name" value="PIRIN"/>
    <property type="match status" value="1"/>
</dbReference>
<dbReference type="InterPro" id="IPR008778">
    <property type="entry name" value="Pirin_C_dom"/>
</dbReference>
<accession>A0A6J6VPK0</accession>
<dbReference type="Pfam" id="PF05726">
    <property type="entry name" value="Pirin_C"/>
    <property type="match status" value="1"/>
</dbReference>
<evidence type="ECO:0000259" key="2">
    <source>
        <dbReference type="Pfam" id="PF02678"/>
    </source>
</evidence>
<feature type="domain" description="Pirin N-terminal" evidence="2">
    <location>
        <begin position="53"/>
        <end position="148"/>
    </location>
</feature>
<evidence type="ECO:0000259" key="3">
    <source>
        <dbReference type="Pfam" id="PF05726"/>
    </source>
</evidence>
<protein>
    <submittedName>
        <fullName evidence="5">Unannotated protein</fullName>
    </submittedName>
</protein>
<dbReference type="PIRSF" id="PIRSF006232">
    <property type="entry name" value="Pirin"/>
    <property type="match status" value="1"/>
</dbReference>
<proteinExistence type="inferred from homology"/>
<comment type="similarity">
    <text evidence="1">Belongs to the pirin family.</text>
</comment>
<dbReference type="Pfam" id="PF02678">
    <property type="entry name" value="Pirin"/>
    <property type="match status" value="1"/>
</dbReference>
<dbReference type="InterPro" id="IPR011051">
    <property type="entry name" value="RmlC_Cupin_sf"/>
</dbReference>
<sequence>MAAITVPNTLVLPRVLAVDPTVSRERPATAIAAGRLGVEGAGFPVYRGFAGLSFEDIDPFLMLDQLGPVLNGPYETKGAPWHPHRGFETVTYVLDGEIAHHDSHGGGGVIGDGDTQWMTAGSGILHDEVPTDVVYSQGGWQHGIQLWVNLPSAMKFTPPRYQAITSSKLSLATSGDGGALIRVIAGEMGGIAGPGSTHTPVTIAHITLEPGSRLVLPWNPQYNAMMYQLLGESLITTQRHRLPAHHVGLFGPGDYLEVFGADVQPDGPAATGKSEFLLLGGLPIRETVVQHGPFVMNTKQEIVQAFEDYEKGRFGTIPALS</sequence>
<dbReference type="InterPro" id="IPR014710">
    <property type="entry name" value="RmlC-like_jellyroll"/>
</dbReference>
<evidence type="ECO:0000313" key="5">
    <source>
        <dbReference type="EMBL" id="CAB4772457.1"/>
    </source>
</evidence>
<dbReference type="InterPro" id="IPR003829">
    <property type="entry name" value="Pirin_N_dom"/>
</dbReference>
<gene>
    <name evidence="5" type="ORF">UFOPK2870_01387</name>
    <name evidence="4" type="ORF">UFOPK4179_01136</name>
</gene>
<evidence type="ECO:0000313" key="4">
    <source>
        <dbReference type="EMBL" id="CAB4368338.1"/>
    </source>
</evidence>
<dbReference type="PANTHER" id="PTHR13903">
    <property type="entry name" value="PIRIN-RELATED"/>
    <property type="match status" value="1"/>
</dbReference>
<name>A0A6J6VPK0_9ZZZZ</name>
<dbReference type="AlphaFoldDB" id="A0A6J6VPK0"/>
<organism evidence="5">
    <name type="scientific">freshwater metagenome</name>
    <dbReference type="NCBI Taxonomy" id="449393"/>
    <lineage>
        <taxon>unclassified sequences</taxon>
        <taxon>metagenomes</taxon>
        <taxon>ecological metagenomes</taxon>
    </lineage>
</organism>
<feature type="domain" description="Pirin C-terminal" evidence="3">
    <location>
        <begin position="204"/>
        <end position="315"/>
    </location>
</feature>
<dbReference type="SUPFAM" id="SSF51182">
    <property type="entry name" value="RmlC-like cupins"/>
    <property type="match status" value="1"/>
</dbReference>
<dbReference type="CDD" id="cd02909">
    <property type="entry name" value="cupin_pirin_N"/>
    <property type="match status" value="1"/>
</dbReference>
<dbReference type="EMBL" id="CAETWZ010000129">
    <property type="protein sequence ID" value="CAB4368338.1"/>
    <property type="molecule type" value="Genomic_DNA"/>
</dbReference>
<dbReference type="EMBL" id="CAEZZL010000162">
    <property type="protein sequence ID" value="CAB4772457.1"/>
    <property type="molecule type" value="Genomic_DNA"/>
</dbReference>
<dbReference type="CDD" id="cd02247">
    <property type="entry name" value="cupin_pirin_C"/>
    <property type="match status" value="1"/>
</dbReference>
<reference evidence="5" key="1">
    <citation type="submission" date="2020-05" db="EMBL/GenBank/DDBJ databases">
        <authorList>
            <person name="Chiriac C."/>
            <person name="Salcher M."/>
            <person name="Ghai R."/>
            <person name="Kavagutti S V."/>
        </authorList>
    </citation>
    <scope>NUCLEOTIDE SEQUENCE</scope>
</reference>